<dbReference type="EMBL" id="MU001752">
    <property type="protein sequence ID" value="KAF2800146.1"/>
    <property type="molecule type" value="Genomic_DNA"/>
</dbReference>
<evidence type="ECO:0000313" key="2">
    <source>
        <dbReference type="EMBL" id="KAF2800146.1"/>
    </source>
</evidence>
<evidence type="ECO:0000313" key="3">
    <source>
        <dbReference type="Proteomes" id="UP000799757"/>
    </source>
</evidence>
<feature type="compositionally biased region" description="Acidic residues" evidence="1">
    <location>
        <begin position="1"/>
        <end position="12"/>
    </location>
</feature>
<gene>
    <name evidence="2" type="ORF">K505DRAFT_383797</name>
</gene>
<evidence type="ECO:0000256" key="1">
    <source>
        <dbReference type="SAM" id="MobiDB-lite"/>
    </source>
</evidence>
<protein>
    <submittedName>
        <fullName evidence="2">Uncharacterized protein</fullName>
    </submittedName>
</protein>
<feature type="region of interest" description="Disordered" evidence="1">
    <location>
        <begin position="1"/>
        <end position="22"/>
    </location>
</feature>
<keyword evidence="3" id="KW-1185">Reference proteome</keyword>
<reference evidence="2" key="1">
    <citation type="journal article" date="2020" name="Stud. Mycol.">
        <title>101 Dothideomycetes genomes: a test case for predicting lifestyles and emergence of pathogens.</title>
        <authorList>
            <person name="Haridas S."/>
            <person name="Albert R."/>
            <person name="Binder M."/>
            <person name="Bloem J."/>
            <person name="Labutti K."/>
            <person name="Salamov A."/>
            <person name="Andreopoulos B."/>
            <person name="Baker S."/>
            <person name="Barry K."/>
            <person name="Bills G."/>
            <person name="Bluhm B."/>
            <person name="Cannon C."/>
            <person name="Castanera R."/>
            <person name="Culley D."/>
            <person name="Daum C."/>
            <person name="Ezra D."/>
            <person name="Gonzalez J."/>
            <person name="Henrissat B."/>
            <person name="Kuo A."/>
            <person name="Liang C."/>
            <person name="Lipzen A."/>
            <person name="Lutzoni F."/>
            <person name="Magnuson J."/>
            <person name="Mondo S."/>
            <person name="Nolan M."/>
            <person name="Ohm R."/>
            <person name="Pangilinan J."/>
            <person name="Park H.-J."/>
            <person name="Ramirez L."/>
            <person name="Alfaro M."/>
            <person name="Sun H."/>
            <person name="Tritt A."/>
            <person name="Yoshinaga Y."/>
            <person name="Zwiers L.-H."/>
            <person name="Turgeon B."/>
            <person name="Goodwin S."/>
            <person name="Spatafora J."/>
            <person name="Crous P."/>
            <person name="Grigoriev I."/>
        </authorList>
    </citation>
    <scope>NUCLEOTIDE SEQUENCE</scope>
    <source>
        <strain evidence="2">CBS 109.77</strain>
    </source>
</reference>
<proteinExistence type="predicted"/>
<name>A0A6A6XU93_9PLEO</name>
<sequence length="150" mass="17139">MLEEEDEEDEDDQSHQIRKNGDPPRVCVKLIILRDGDSETFSSKAVTQLDKSDDLIAGTQSSRLAAYHNSSSPEMNERETLKWMVRGGYHSAALLNVKDPRHIFWSNDIFSPIIVKRDYSSIDYSFQPAYSKLNNEVSKLPKDENGVQDF</sequence>
<organism evidence="2 3">
    <name type="scientific">Melanomma pulvis-pyrius CBS 109.77</name>
    <dbReference type="NCBI Taxonomy" id="1314802"/>
    <lineage>
        <taxon>Eukaryota</taxon>
        <taxon>Fungi</taxon>
        <taxon>Dikarya</taxon>
        <taxon>Ascomycota</taxon>
        <taxon>Pezizomycotina</taxon>
        <taxon>Dothideomycetes</taxon>
        <taxon>Pleosporomycetidae</taxon>
        <taxon>Pleosporales</taxon>
        <taxon>Melanommataceae</taxon>
        <taxon>Melanomma</taxon>
    </lineage>
</organism>
<dbReference type="OrthoDB" id="10662933at2759"/>
<dbReference type="Proteomes" id="UP000799757">
    <property type="component" value="Unassembled WGS sequence"/>
</dbReference>
<feature type="compositionally biased region" description="Basic and acidic residues" evidence="1">
    <location>
        <begin position="13"/>
        <end position="22"/>
    </location>
</feature>
<accession>A0A6A6XU93</accession>
<dbReference type="AlphaFoldDB" id="A0A6A6XU93"/>